<evidence type="ECO:0000313" key="1">
    <source>
        <dbReference type="EMBL" id="KAH7908083.1"/>
    </source>
</evidence>
<sequence length="102" mass="11722">MKSTYLAWLIIALLFVRLCLLPTRTPSSSLPRSDFKLQVQASSYSSPLLTIYTSPTSPKPWLANESKPRVPLAPRPTRTRTRALTRPLRRSQIPHRGHMRER</sequence>
<gene>
    <name evidence="1" type="ORF">BJ138DRAFT_1158500</name>
</gene>
<keyword evidence="2" id="KW-1185">Reference proteome</keyword>
<dbReference type="EMBL" id="MU267848">
    <property type="protein sequence ID" value="KAH7908083.1"/>
    <property type="molecule type" value="Genomic_DNA"/>
</dbReference>
<accession>A0ACB8A5Y4</accession>
<organism evidence="1 2">
    <name type="scientific">Hygrophoropsis aurantiaca</name>
    <dbReference type="NCBI Taxonomy" id="72124"/>
    <lineage>
        <taxon>Eukaryota</taxon>
        <taxon>Fungi</taxon>
        <taxon>Dikarya</taxon>
        <taxon>Basidiomycota</taxon>
        <taxon>Agaricomycotina</taxon>
        <taxon>Agaricomycetes</taxon>
        <taxon>Agaricomycetidae</taxon>
        <taxon>Boletales</taxon>
        <taxon>Coniophorineae</taxon>
        <taxon>Hygrophoropsidaceae</taxon>
        <taxon>Hygrophoropsis</taxon>
    </lineage>
</organism>
<proteinExistence type="predicted"/>
<name>A0ACB8A5Y4_9AGAM</name>
<comment type="caution">
    <text evidence="1">The sequence shown here is derived from an EMBL/GenBank/DDBJ whole genome shotgun (WGS) entry which is preliminary data.</text>
</comment>
<dbReference type="Proteomes" id="UP000790377">
    <property type="component" value="Unassembled WGS sequence"/>
</dbReference>
<evidence type="ECO:0000313" key="2">
    <source>
        <dbReference type="Proteomes" id="UP000790377"/>
    </source>
</evidence>
<protein>
    <submittedName>
        <fullName evidence="1">Uncharacterized protein</fullName>
    </submittedName>
</protein>
<reference evidence="1" key="1">
    <citation type="journal article" date="2021" name="New Phytol.">
        <title>Evolutionary innovations through gain and loss of genes in the ectomycorrhizal Boletales.</title>
        <authorList>
            <person name="Wu G."/>
            <person name="Miyauchi S."/>
            <person name="Morin E."/>
            <person name="Kuo A."/>
            <person name="Drula E."/>
            <person name="Varga T."/>
            <person name="Kohler A."/>
            <person name="Feng B."/>
            <person name="Cao Y."/>
            <person name="Lipzen A."/>
            <person name="Daum C."/>
            <person name="Hundley H."/>
            <person name="Pangilinan J."/>
            <person name="Johnson J."/>
            <person name="Barry K."/>
            <person name="LaButti K."/>
            <person name="Ng V."/>
            <person name="Ahrendt S."/>
            <person name="Min B."/>
            <person name="Choi I.G."/>
            <person name="Park H."/>
            <person name="Plett J.M."/>
            <person name="Magnuson J."/>
            <person name="Spatafora J.W."/>
            <person name="Nagy L.G."/>
            <person name="Henrissat B."/>
            <person name="Grigoriev I.V."/>
            <person name="Yang Z.L."/>
            <person name="Xu J."/>
            <person name="Martin F.M."/>
        </authorList>
    </citation>
    <scope>NUCLEOTIDE SEQUENCE</scope>
    <source>
        <strain evidence="1">ATCC 28755</strain>
    </source>
</reference>